<dbReference type="AlphaFoldDB" id="A0A143PUC3"/>
<dbReference type="CDD" id="cd01562">
    <property type="entry name" value="Thr-dehyd"/>
    <property type="match status" value="1"/>
</dbReference>
<dbReference type="PANTHER" id="PTHR48078">
    <property type="entry name" value="THREONINE DEHYDRATASE, MITOCHONDRIAL-RELATED"/>
    <property type="match status" value="1"/>
</dbReference>
<dbReference type="Gene3D" id="3.40.50.1100">
    <property type="match status" value="2"/>
</dbReference>
<organism evidence="6 7">
    <name type="scientific">Luteitalea pratensis</name>
    <dbReference type="NCBI Taxonomy" id="1855912"/>
    <lineage>
        <taxon>Bacteria</taxon>
        <taxon>Pseudomonadati</taxon>
        <taxon>Acidobacteriota</taxon>
        <taxon>Vicinamibacteria</taxon>
        <taxon>Vicinamibacterales</taxon>
        <taxon>Vicinamibacteraceae</taxon>
        <taxon>Luteitalea</taxon>
    </lineage>
</organism>
<dbReference type="GO" id="GO:0009097">
    <property type="term" value="P:isoleucine biosynthetic process"/>
    <property type="evidence" value="ECO:0007669"/>
    <property type="project" value="TreeGrafter"/>
</dbReference>
<dbReference type="STRING" id="1855912.LuPra_05600"/>
<dbReference type="GO" id="GO:0030170">
    <property type="term" value="F:pyridoxal phosphate binding"/>
    <property type="evidence" value="ECO:0007669"/>
    <property type="project" value="UniProtKB-ARBA"/>
</dbReference>
<dbReference type="EC" id="4.2.1.-" evidence="6"/>
<dbReference type="KEGG" id="abac:LuPra_05600"/>
<keyword evidence="7" id="KW-1185">Reference proteome</keyword>
<dbReference type="GO" id="GO:0006567">
    <property type="term" value="P:L-threonine catabolic process"/>
    <property type="evidence" value="ECO:0007669"/>
    <property type="project" value="TreeGrafter"/>
</dbReference>
<feature type="domain" description="Tryptophan synthase beta chain-like PALP" evidence="5">
    <location>
        <begin position="18"/>
        <end position="300"/>
    </location>
</feature>
<reference evidence="7" key="2">
    <citation type="submission" date="2016-04" db="EMBL/GenBank/DDBJ databases">
        <title>First Complete Genome Sequence of a Subdivision 6 Acidobacterium.</title>
        <authorList>
            <person name="Huang S."/>
            <person name="Vieira S."/>
            <person name="Bunk B."/>
            <person name="Riedel T."/>
            <person name="Sproeer C."/>
            <person name="Overmann J."/>
        </authorList>
    </citation>
    <scope>NUCLEOTIDE SEQUENCE [LARGE SCALE GENOMIC DNA]</scope>
    <source>
        <strain evidence="7">DSM 100886 HEG_-6_39</strain>
    </source>
</reference>
<dbReference type="SUPFAM" id="SSF53686">
    <property type="entry name" value="Tryptophan synthase beta subunit-like PLP-dependent enzymes"/>
    <property type="match status" value="1"/>
</dbReference>
<sequence>MLATLEGIRAAALRIEGIARRTPVLDLAPLLPLHVKCEQMQPIGAFKIRGAYNYLARLTEAQRSRGVVTYSSGNHGQAVAFAAQRFGIPAVIVMPETAPAVKVDGARRWGAEVQFAGTTTVHRQARAEVLADERGLLIVPPFDSLPIIEGQGTAGLELVAQVPGLRTVVAPVGGGGLISGVAAAVKLSDPSIRVIGVEPEGAAKMSTSLAAGMPVTLPAVKSIADGLMAVRPGALNFLHVQAFVDEVVTVSDAQIVDAARLLWDSARIAIEPSGATSVAGVLPRLADWAREGPVVAILSGGNVSLAALSALTEVSTIETS</sequence>
<keyword evidence="3" id="KW-0663">Pyridoxal phosphate</keyword>
<protein>
    <submittedName>
        <fullName evidence="6">Phenylserine dehydratase</fullName>
        <ecNumber evidence="6">4.2.1.-</ecNumber>
    </submittedName>
</protein>
<dbReference type="GO" id="GO:0003941">
    <property type="term" value="F:L-serine ammonia-lyase activity"/>
    <property type="evidence" value="ECO:0007669"/>
    <property type="project" value="TreeGrafter"/>
</dbReference>
<dbReference type="InterPro" id="IPR001926">
    <property type="entry name" value="TrpB-like_PALP"/>
</dbReference>
<dbReference type="FunFam" id="3.40.50.1100:FF:000007">
    <property type="entry name" value="L-threonine dehydratase catabolic TdcB"/>
    <property type="match status" value="1"/>
</dbReference>
<accession>A0A143PUC3</accession>
<comment type="similarity">
    <text evidence="2">Belongs to the serine/threonine dehydratase family.</text>
</comment>
<proteinExistence type="inferred from homology"/>
<evidence type="ECO:0000313" key="7">
    <source>
        <dbReference type="Proteomes" id="UP000076079"/>
    </source>
</evidence>
<dbReference type="Proteomes" id="UP000076079">
    <property type="component" value="Chromosome"/>
</dbReference>
<dbReference type="InterPro" id="IPR036052">
    <property type="entry name" value="TrpB-like_PALP_sf"/>
</dbReference>
<evidence type="ECO:0000256" key="4">
    <source>
        <dbReference type="ARBA" id="ARBA00023239"/>
    </source>
</evidence>
<evidence type="ECO:0000256" key="1">
    <source>
        <dbReference type="ARBA" id="ARBA00001933"/>
    </source>
</evidence>
<evidence type="ECO:0000313" key="6">
    <source>
        <dbReference type="EMBL" id="AMY12327.1"/>
    </source>
</evidence>
<dbReference type="RefSeq" id="WP_234800586.1">
    <property type="nucleotide sequence ID" value="NZ_CP015136.1"/>
</dbReference>
<dbReference type="Pfam" id="PF00291">
    <property type="entry name" value="PALP"/>
    <property type="match status" value="1"/>
</dbReference>
<evidence type="ECO:0000256" key="2">
    <source>
        <dbReference type="ARBA" id="ARBA00010869"/>
    </source>
</evidence>
<dbReference type="EMBL" id="CP015136">
    <property type="protein sequence ID" value="AMY12327.1"/>
    <property type="molecule type" value="Genomic_DNA"/>
</dbReference>
<dbReference type="GO" id="GO:0006565">
    <property type="term" value="P:L-serine catabolic process"/>
    <property type="evidence" value="ECO:0007669"/>
    <property type="project" value="TreeGrafter"/>
</dbReference>
<dbReference type="GO" id="GO:0004794">
    <property type="term" value="F:threonine deaminase activity"/>
    <property type="evidence" value="ECO:0007669"/>
    <property type="project" value="TreeGrafter"/>
</dbReference>
<evidence type="ECO:0000256" key="3">
    <source>
        <dbReference type="ARBA" id="ARBA00022898"/>
    </source>
</evidence>
<comment type="cofactor">
    <cofactor evidence="1">
        <name>pyridoxal 5'-phosphate</name>
        <dbReference type="ChEBI" id="CHEBI:597326"/>
    </cofactor>
</comment>
<dbReference type="FunFam" id="3.40.50.1100:FF:000005">
    <property type="entry name" value="Threonine dehydratase catabolic"/>
    <property type="match status" value="1"/>
</dbReference>
<evidence type="ECO:0000259" key="5">
    <source>
        <dbReference type="Pfam" id="PF00291"/>
    </source>
</evidence>
<keyword evidence="4 6" id="KW-0456">Lyase</keyword>
<gene>
    <name evidence="6" type="primary">psdht</name>
    <name evidence="6" type="ORF">LuPra_05600</name>
</gene>
<reference evidence="6 7" key="1">
    <citation type="journal article" date="2016" name="Genome Announc.">
        <title>First Complete Genome Sequence of a Subdivision 6 Acidobacterium Strain.</title>
        <authorList>
            <person name="Huang S."/>
            <person name="Vieira S."/>
            <person name="Bunk B."/>
            <person name="Riedel T."/>
            <person name="Sproer C."/>
            <person name="Overmann J."/>
        </authorList>
    </citation>
    <scope>NUCLEOTIDE SEQUENCE [LARGE SCALE GENOMIC DNA]</scope>
    <source>
        <strain evidence="7">DSM 100886 HEG_-6_39</strain>
    </source>
</reference>
<dbReference type="InterPro" id="IPR050147">
    <property type="entry name" value="Ser/Thr_Dehydratase"/>
</dbReference>
<dbReference type="PANTHER" id="PTHR48078:SF6">
    <property type="entry name" value="L-THREONINE DEHYDRATASE CATABOLIC TDCB"/>
    <property type="match status" value="1"/>
</dbReference>
<name>A0A143PUC3_LUTPR</name>